<sequence>MADTPPKKPRKEYLHHSKELGVPKTTFYRRWKAGEESVGCFSAPSSAEPSTCVDDAPSSCASDHVPREPSPVWSEESYMFREEAEDFDHAVSVEDGSPPRLIEEEILATTFAAFSSEKLPNLGTSKAGAAAMAMSFAVAHGLTWTALGDLAALVNSITGADVLPRNKYAFRKLWSTKKSDLVNYWYLCDVCKALWKVAMHYALSVAPKKMCPLCIQEGHFL</sequence>
<evidence type="ECO:0000313" key="2">
    <source>
        <dbReference type="Proteomes" id="UP000821865"/>
    </source>
</evidence>
<name>A0ACB8C263_DERSI</name>
<proteinExistence type="predicted"/>
<evidence type="ECO:0000313" key="1">
    <source>
        <dbReference type="EMBL" id="KAH7932922.1"/>
    </source>
</evidence>
<reference evidence="1" key="1">
    <citation type="submission" date="2020-05" db="EMBL/GenBank/DDBJ databases">
        <title>Large-scale comparative analyses of tick genomes elucidate their genetic diversity and vector capacities.</title>
        <authorList>
            <person name="Jia N."/>
            <person name="Wang J."/>
            <person name="Shi W."/>
            <person name="Du L."/>
            <person name="Sun Y."/>
            <person name="Zhan W."/>
            <person name="Jiang J."/>
            <person name="Wang Q."/>
            <person name="Zhang B."/>
            <person name="Ji P."/>
            <person name="Sakyi L.B."/>
            <person name="Cui X."/>
            <person name="Yuan T."/>
            <person name="Jiang B."/>
            <person name="Yang W."/>
            <person name="Lam T.T.-Y."/>
            <person name="Chang Q."/>
            <person name="Ding S."/>
            <person name="Wang X."/>
            <person name="Zhu J."/>
            <person name="Ruan X."/>
            <person name="Zhao L."/>
            <person name="Wei J."/>
            <person name="Que T."/>
            <person name="Du C."/>
            <person name="Cheng J."/>
            <person name="Dai P."/>
            <person name="Han X."/>
            <person name="Huang E."/>
            <person name="Gao Y."/>
            <person name="Liu J."/>
            <person name="Shao H."/>
            <person name="Ye R."/>
            <person name="Li L."/>
            <person name="Wei W."/>
            <person name="Wang X."/>
            <person name="Wang C."/>
            <person name="Yang T."/>
            <person name="Huo Q."/>
            <person name="Li W."/>
            <person name="Guo W."/>
            <person name="Chen H."/>
            <person name="Zhou L."/>
            <person name="Ni X."/>
            <person name="Tian J."/>
            <person name="Zhou Y."/>
            <person name="Sheng Y."/>
            <person name="Liu T."/>
            <person name="Pan Y."/>
            <person name="Xia L."/>
            <person name="Li J."/>
            <person name="Zhao F."/>
            <person name="Cao W."/>
        </authorList>
    </citation>
    <scope>NUCLEOTIDE SEQUENCE</scope>
    <source>
        <strain evidence="1">Dsil-2018</strain>
    </source>
</reference>
<dbReference type="EMBL" id="CM023478">
    <property type="protein sequence ID" value="KAH7932922.1"/>
    <property type="molecule type" value="Genomic_DNA"/>
</dbReference>
<gene>
    <name evidence="1" type="ORF">HPB49_004901</name>
</gene>
<protein>
    <submittedName>
        <fullName evidence="1">Uncharacterized protein</fullName>
    </submittedName>
</protein>
<organism evidence="1 2">
    <name type="scientific">Dermacentor silvarum</name>
    <name type="common">Tick</name>
    <dbReference type="NCBI Taxonomy" id="543639"/>
    <lineage>
        <taxon>Eukaryota</taxon>
        <taxon>Metazoa</taxon>
        <taxon>Ecdysozoa</taxon>
        <taxon>Arthropoda</taxon>
        <taxon>Chelicerata</taxon>
        <taxon>Arachnida</taxon>
        <taxon>Acari</taxon>
        <taxon>Parasitiformes</taxon>
        <taxon>Ixodida</taxon>
        <taxon>Ixodoidea</taxon>
        <taxon>Ixodidae</taxon>
        <taxon>Rhipicephalinae</taxon>
        <taxon>Dermacentor</taxon>
    </lineage>
</organism>
<keyword evidence="2" id="KW-1185">Reference proteome</keyword>
<accession>A0ACB8C263</accession>
<dbReference type="Proteomes" id="UP000821865">
    <property type="component" value="Chromosome 9"/>
</dbReference>
<comment type="caution">
    <text evidence="1">The sequence shown here is derived from an EMBL/GenBank/DDBJ whole genome shotgun (WGS) entry which is preliminary data.</text>
</comment>